<accession>A0A644W6U6</accession>
<dbReference type="PROSITE" id="PS51257">
    <property type="entry name" value="PROKAR_LIPOPROTEIN"/>
    <property type="match status" value="1"/>
</dbReference>
<protein>
    <submittedName>
        <fullName evidence="1">Uncharacterized protein</fullName>
    </submittedName>
</protein>
<gene>
    <name evidence="1" type="ORF">SDC9_45713</name>
</gene>
<evidence type="ECO:0000313" key="1">
    <source>
        <dbReference type="EMBL" id="MPL99495.1"/>
    </source>
</evidence>
<dbReference type="EMBL" id="VSSQ01000670">
    <property type="protein sequence ID" value="MPL99495.1"/>
    <property type="molecule type" value="Genomic_DNA"/>
</dbReference>
<organism evidence="1">
    <name type="scientific">bioreactor metagenome</name>
    <dbReference type="NCBI Taxonomy" id="1076179"/>
    <lineage>
        <taxon>unclassified sequences</taxon>
        <taxon>metagenomes</taxon>
        <taxon>ecological metagenomes</taxon>
    </lineage>
</organism>
<sequence>MKFHQPLLLCAAVFLTILIILSSGCISERENETATENISEVTPTPPPYDPNAHINSIPDSFKKEIIQAYYQDPTGYRIINGYESDYFISSRTEPVTGSIFPVMGFYFSNSPSSEPESKPTRVDCNIYQGTDLVNQTIQMKSDAMKNGFVWISMCGVVIRDPTITIGELKQVFKDKSVVVIENRLPAEQYDQLFS</sequence>
<comment type="caution">
    <text evidence="1">The sequence shown here is derived from an EMBL/GenBank/DDBJ whole genome shotgun (WGS) entry which is preliminary data.</text>
</comment>
<dbReference type="AlphaFoldDB" id="A0A644W6U6"/>
<proteinExistence type="predicted"/>
<name>A0A644W6U6_9ZZZZ</name>
<reference evidence="1" key="1">
    <citation type="submission" date="2019-08" db="EMBL/GenBank/DDBJ databases">
        <authorList>
            <person name="Kucharzyk K."/>
            <person name="Murdoch R.W."/>
            <person name="Higgins S."/>
            <person name="Loffler F."/>
        </authorList>
    </citation>
    <scope>NUCLEOTIDE SEQUENCE</scope>
</reference>